<keyword evidence="21" id="KW-1185">Reference proteome</keyword>
<keyword evidence="13" id="KW-0068">Autocatalytic cleavage</keyword>
<evidence type="ECO:0000256" key="5">
    <source>
        <dbReference type="ARBA" id="ARBA00022525"/>
    </source>
</evidence>
<evidence type="ECO:0000256" key="14">
    <source>
        <dbReference type="ARBA" id="ARBA00022842"/>
    </source>
</evidence>
<protein>
    <submittedName>
        <fullName evidence="20">Multifunctional-autoprocessing repeats-in-toxin</fullName>
    </submittedName>
</protein>
<comment type="subcellular location">
    <subcellularLocation>
        <location evidence="2">Host cell</location>
    </subcellularLocation>
    <subcellularLocation>
        <location evidence="3">Host membrane</location>
    </subcellularLocation>
    <subcellularLocation>
        <location evidence="4">Secreted</location>
    </subcellularLocation>
</comment>
<dbReference type="GO" id="GO:0043657">
    <property type="term" value="C:host cell"/>
    <property type="evidence" value="ECO:0007669"/>
    <property type="project" value="UniProtKB-SubCell"/>
</dbReference>
<dbReference type="GO" id="GO:0005576">
    <property type="term" value="C:extracellular region"/>
    <property type="evidence" value="ECO:0007669"/>
    <property type="project" value="UniProtKB-SubCell"/>
</dbReference>
<comment type="caution">
    <text evidence="20">The sequence shown here is derived from an EMBL/GenBank/DDBJ whole genome shotgun (WGS) entry which is preliminary data.</text>
</comment>
<gene>
    <name evidence="20" type="primary">rtxA_0</name>
    <name evidence="20" type="ORF">N1851_027228</name>
</gene>
<dbReference type="PROSITE" id="PS51771">
    <property type="entry name" value="CGT_MARTX_CPD"/>
    <property type="match status" value="1"/>
</dbReference>
<keyword evidence="16" id="KW-0843">Virulence</keyword>
<sequence>MAHYPLSPSLPDHRLEAESEVLESLLGLSTMSNAELNEFLADIAEGKFQDWLLAASETSYSYQIKLLLMTDDQQLTYDRVQQEYNLDPRYSLKVNIDCLHNTSCLPEVDSNTVVKIFGSLSEDGNTVSGYSGSTLAHLVLKLKLEAATVVSIDGTTTTDFQHDFMRDFRFKGIKVVLETSQGDEHMYQMMGEMDRVSEYRTLKRPVDHTTQYDHQQILVMEDNPIVRTAAGFLYDKHPASSSLYILDEHHKPKLIHGDSEPLSADSRLVLVGHGVTNNDGGTSVAGYNAKELAEIIGETYRIGEKIKTVSMASCDVGSDKTFIETLMKGLHEINIETELHLRNTEVQVSHTGEKYTLDFGPNGLEWRHKDDRKQVVATNDREGNLVIRELTGNTGEAIFTSERNSLVFKRLAVMFLRV</sequence>
<dbReference type="Pfam" id="PF11713">
    <property type="entry name" value="Peptidase_C80"/>
    <property type="match status" value="1"/>
</dbReference>
<comment type="cofactor">
    <cofactor evidence="1">
        <name>Mg(2+)</name>
        <dbReference type="ChEBI" id="CHEBI:18420"/>
    </cofactor>
</comment>
<name>A0AA47MAI8_MERPO</name>
<evidence type="ECO:0000256" key="4">
    <source>
        <dbReference type="ARBA" id="ARBA00004613"/>
    </source>
</evidence>
<dbReference type="GO" id="GO:0008234">
    <property type="term" value="F:cysteine-type peptidase activity"/>
    <property type="evidence" value="ECO:0007669"/>
    <property type="project" value="UniProtKB-KW"/>
</dbReference>
<dbReference type="CDD" id="cd20500">
    <property type="entry name" value="Peptidase_C80"/>
    <property type="match status" value="1"/>
</dbReference>
<evidence type="ECO:0000256" key="13">
    <source>
        <dbReference type="ARBA" id="ARBA00022813"/>
    </source>
</evidence>
<evidence type="ECO:0000256" key="8">
    <source>
        <dbReference type="ARBA" id="ARBA00022679"/>
    </source>
</evidence>
<evidence type="ECO:0000256" key="17">
    <source>
        <dbReference type="ARBA" id="ARBA00023121"/>
    </source>
</evidence>
<evidence type="ECO:0000259" key="19">
    <source>
        <dbReference type="PROSITE" id="PS51771"/>
    </source>
</evidence>
<keyword evidence="6" id="KW-0800">Toxin</keyword>
<dbReference type="EMBL" id="JAOPHQ010005139">
    <property type="protein sequence ID" value="KAK0136600.1"/>
    <property type="molecule type" value="Genomic_DNA"/>
</dbReference>
<evidence type="ECO:0000313" key="21">
    <source>
        <dbReference type="Proteomes" id="UP001174136"/>
    </source>
</evidence>
<keyword evidence="10" id="KW-0677">Repeat</keyword>
<keyword evidence="9" id="KW-0479">Metal-binding</keyword>
<keyword evidence="7" id="KW-0645">Protease</keyword>
<evidence type="ECO:0000256" key="12">
    <source>
        <dbReference type="ARBA" id="ARBA00022807"/>
    </source>
</evidence>
<keyword evidence="17" id="KW-0446">Lipid-binding</keyword>
<keyword evidence="5" id="KW-0964">Secreted</keyword>
<proteinExistence type="predicted"/>
<keyword evidence="14" id="KW-0460">Magnesium</keyword>
<dbReference type="AlphaFoldDB" id="A0AA47MAI8"/>
<evidence type="ECO:0000313" key="20">
    <source>
        <dbReference type="EMBL" id="KAK0136600.1"/>
    </source>
</evidence>
<reference evidence="20" key="1">
    <citation type="journal article" date="2023" name="Front. Mar. Sci.">
        <title>A new Merluccius polli reference genome to investigate the effects of global change in West African waters.</title>
        <authorList>
            <person name="Mateo J.L."/>
            <person name="Blanco-Fernandez C."/>
            <person name="Garcia-Vazquez E."/>
            <person name="Machado-Schiaffino G."/>
        </authorList>
    </citation>
    <scope>NUCLEOTIDE SEQUENCE</scope>
    <source>
        <strain evidence="20">C29</strain>
        <tissue evidence="20">Fin</tissue>
    </source>
</reference>
<evidence type="ECO:0000256" key="9">
    <source>
        <dbReference type="ARBA" id="ARBA00022723"/>
    </source>
</evidence>
<dbReference type="GO" id="GO:0016740">
    <property type="term" value="F:transferase activity"/>
    <property type="evidence" value="ECO:0007669"/>
    <property type="project" value="UniProtKB-KW"/>
</dbReference>
<evidence type="ECO:0000256" key="2">
    <source>
        <dbReference type="ARBA" id="ARBA00004340"/>
    </source>
</evidence>
<dbReference type="InterPro" id="IPR020974">
    <property type="entry name" value="CPD_dom"/>
</dbReference>
<evidence type="ECO:0000256" key="16">
    <source>
        <dbReference type="ARBA" id="ARBA00023026"/>
    </source>
</evidence>
<evidence type="ECO:0000256" key="1">
    <source>
        <dbReference type="ARBA" id="ARBA00001946"/>
    </source>
</evidence>
<dbReference type="InterPro" id="IPR038383">
    <property type="entry name" value="CPD_dom_sf"/>
</dbReference>
<feature type="domain" description="Peptidase C80" evidence="19">
    <location>
        <begin position="203"/>
        <end position="381"/>
    </location>
</feature>
<keyword evidence="18" id="KW-0472">Membrane</keyword>
<keyword evidence="8" id="KW-0808">Transferase</keyword>
<dbReference type="GO" id="GO:0046872">
    <property type="term" value="F:metal ion binding"/>
    <property type="evidence" value="ECO:0007669"/>
    <property type="project" value="UniProtKB-KW"/>
</dbReference>
<dbReference type="GO" id="GO:0006508">
    <property type="term" value="P:proteolysis"/>
    <property type="evidence" value="ECO:0007669"/>
    <property type="project" value="UniProtKB-KW"/>
</dbReference>
<evidence type="ECO:0000256" key="6">
    <source>
        <dbReference type="ARBA" id="ARBA00022656"/>
    </source>
</evidence>
<evidence type="ECO:0000256" key="18">
    <source>
        <dbReference type="ARBA" id="ARBA00023136"/>
    </source>
</evidence>
<evidence type="ECO:0000256" key="7">
    <source>
        <dbReference type="ARBA" id="ARBA00022670"/>
    </source>
</evidence>
<dbReference type="Proteomes" id="UP001174136">
    <property type="component" value="Unassembled WGS sequence"/>
</dbReference>
<keyword evidence="12" id="KW-0788">Thiol protease</keyword>
<evidence type="ECO:0000256" key="11">
    <source>
        <dbReference type="ARBA" id="ARBA00022801"/>
    </source>
</evidence>
<accession>A0AA47MAI8</accession>
<keyword evidence="15" id="KW-1043">Host membrane</keyword>
<organism evidence="20 21">
    <name type="scientific">Merluccius polli</name>
    <name type="common">Benguela hake</name>
    <name type="synonym">Merluccius cadenati</name>
    <dbReference type="NCBI Taxonomy" id="89951"/>
    <lineage>
        <taxon>Eukaryota</taxon>
        <taxon>Metazoa</taxon>
        <taxon>Chordata</taxon>
        <taxon>Craniata</taxon>
        <taxon>Vertebrata</taxon>
        <taxon>Euteleostomi</taxon>
        <taxon>Actinopterygii</taxon>
        <taxon>Neopterygii</taxon>
        <taxon>Teleostei</taxon>
        <taxon>Neoteleostei</taxon>
        <taxon>Acanthomorphata</taxon>
        <taxon>Zeiogadaria</taxon>
        <taxon>Gadariae</taxon>
        <taxon>Gadiformes</taxon>
        <taxon>Gadoidei</taxon>
        <taxon>Merlucciidae</taxon>
        <taxon>Merluccius</taxon>
    </lineage>
</organism>
<evidence type="ECO:0000256" key="15">
    <source>
        <dbReference type="ARBA" id="ARBA00022870"/>
    </source>
</evidence>
<keyword evidence="11" id="KW-0378">Hydrolase</keyword>
<dbReference type="GO" id="GO:0008289">
    <property type="term" value="F:lipid binding"/>
    <property type="evidence" value="ECO:0007669"/>
    <property type="project" value="UniProtKB-KW"/>
</dbReference>
<evidence type="ECO:0000256" key="3">
    <source>
        <dbReference type="ARBA" id="ARBA00004551"/>
    </source>
</evidence>
<dbReference type="GO" id="GO:0090729">
    <property type="term" value="F:toxin activity"/>
    <property type="evidence" value="ECO:0007669"/>
    <property type="project" value="UniProtKB-KW"/>
</dbReference>
<dbReference type="Gene3D" id="3.40.50.11050">
    <property type="match status" value="1"/>
</dbReference>
<evidence type="ECO:0000256" key="10">
    <source>
        <dbReference type="ARBA" id="ARBA00022737"/>
    </source>
</evidence>